<organism evidence="1 2">
    <name type="scientific">Nibea albiflora</name>
    <name type="common">Yellow drum</name>
    <name type="synonym">Corvina albiflora</name>
    <dbReference type="NCBI Taxonomy" id="240163"/>
    <lineage>
        <taxon>Eukaryota</taxon>
        <taxon>Metazoa</taxon>
        <taxon>Chordata</taxon>
        <taxon>Craniata</taxon>
        <taxon>Vertebrata</taxon>
        <taxon>Euteleostomi</taxon>
        <taxon>Actinopterygii</taxon>
        <taxon>Neopterygii</taxon>
        <taxon>Teleostei</taxon>
        <taxon>Neoteleostei</taxon>
        <taxon>Acanthomorphata</taxon>
        <taxon>Eupercaria</taxon>
        <taxon>Sciaenidae</taxon>
        <taxon>Nibea</taxon>
    </lineage>
</organism>
<gene>
    <name evidence="1" type="primary">DNAJB9.2</name>
    <name evidence="1" type="ORF">GBF38_013617</name>
</gene>
<reference evidence="1" key="1">
    <citation type="submission" date="2020-04" db="EMBL/GenBank/DDBJ databases">
        <title>A chromosome-scale assembly and high-density genetic map of the yellow drum (Nibea albiflora) genome.</title>
        <authorList>
            <person name="Xu D."/>
            <person name="Zhang W."/>
            <person name="Chen R."/>
            <person name="Tan P."/>
            <person name="Wang L."/>
            <person name="Song H."/>
            <person name="Tian L."/>
            <person name="Zhu Q."/>
            <person name="Wang B."/>
        </authorList>
    </citation>
    <scope>NUCLEOTIDE SEQUENCE</scope>
    <source>
        <strain evidence="1">ZJHYS-2018</strain>
    </source>
</reference>
<evidence type="ECO:0000313" key="2">
    <source>
        <dbReference type="Proteomes" id="UP000805704"/>
    </source>
</evidence>
<name>A0ACB7F1J8_NIBAL</name>
<sequence length="180" mass="20872">MEAQGVFRWMQACVFLLLCLSEVLPAAPPETSRNYYDTLNVEPTATDSQIKKSFRKLAMKYHPDKNKSADAEKTFREIAEAYKVLSNKDQRRLYDNMGHDAFVKKDVPVHSEDEHDASAFFSFADFFRDSDDGSFVEEPFFHFYQDGEDEGGPYEHYSFEEPGFTFFFGDGEAEEGDFYY</sequence>
<protein>
    <submittedName>
        <fullName evidence="1">DnaJ-like protein subfamily B member 9</fullName>
    </submittedName>
</protein>
<keyword evidence="2" id="KW-1185">Reference proteome</keyword>
<proteinExistence type="predicted"/>
<evidence type="ECO:0000313" key="1">
    <source>
        <dbReference type="EMBL" id="KAG8007890.1"/>
    </source>
</evidence>
<dbReference type="EMBL" id="CM024790">
    <property type="protein sequence ID" value="KAG8007890.1"/>
    <property type="molecule type" value="Genomic_DNA"/>
</dbReference>
<comment type="caution">
    <text evidence="1">The sequence shown here is derived from an EMBL/GenBank/DDBJ whole genome shotgun (WGS) entry which is preliminary data.</text>
</comment>
<accession>A0ACB7F1J8</accession>
<dbReference type="Proteomes" id="UP000805704">
    <property type="component" value="Chromosome 2"/>
</dbReference>